<evidence type="ECO:0000313" key="3">
    <source>
        <dbReference type="Proteomes" id="UP001153636"/>
    </source>
</evidence>
<protein>
    <submittedName>
        <fullName evidence="2">Uncharacterized protein</fullName>
    </submittedName>
</protein>
<evidence type="ECO:0000256" key="1">
    <source>
        <dbReference type="SAM" id="MobiDB-lite"/>
    </source>
</evidence>
<gene>
    <name evidence="2" type="ORF">PSYICH_LOCUS7131</name>
</gene>
<organism evidence="2 3">
    <name type="scientific">Psylliodes chrysocephalus</name>
    <dbReference type="NCBI Taxonomy" id="3402493"/>
    <lineage>
        <taxon>Eukaryota</taxon>
        <taxon>Metazoa</taxon>
        <taxon>Ecdysozoa</taxon>
        <taxon>Arthropoda</taxon>
        <taxon>Hexapoda</taxon>
        <taxon>Insecta</taxon>
        <taxon>Pterygota</taxon>
        <taxon>Neoptera</taxon>
        <taxon>Endopterygota</taxon>
        <taxon>Coleoptera</taxon>
        <taxon>Polyphaga</taxon>
        <taxon>Cucujiformia</taxon>
        <taxon>Chrysomeloidea</taxon>
        <taxon>Chrysomelidae</taxon>
        <taxon>Galerucinae</taxon>
        <taxon>Alticini</taxon>
        <taxon>Psylliodes</taxon>
    </lineage>
</organism>
<dbReference type="Proteomes" id="UP001153636">
    <property type="component" value="Chromosome 2"/>
</dbReference>
<dbReference type="OrthoDB" id="10069532at2759"/>
<accession>A0A9P0CQI5</accession>
<evidence type="ECO:0000313" key="2">
    <source>
        <dbReference type="EMBL" id="CAH1106469.1"/>
    </source>
</evidence>
<keyword evidence="3" id="KW-1185">Reference proteome</keyword>
<sequence>MFHVVEFDEDGSLAIIVDKWYTPEKRNVLWPPKHYNYNKAVRHLLDAAGDWDKFSVKRKFYETDNLEIAKNKLKVAENLSDVNTGDEADKRHAKKPNRLESSDDEISEFDYERPPRLSVTTLKKQTVQQKILENLVFLKEQNKEIITLLKTRPLVSGTQSITTSIPKFPVDIPCVGLNEVQKLEQYLVDKEKFKVMNMESRGKMPVSIVRQKTEGIVVANQKKQLLVNNNNNMNSSNETSFQASISETNILLVDDIRSQSFDIMTTPIVFQQNQLLKNSTLKTTTPKIQMKFEGPISVRDADLLEYPKLQSMRSCKNNMDVTKPEQIEPYIVEVDTTIISSKCYD</sequence>
<proteinExistence type="predicted"/>
<dbReference type="EMBL" id="OV651814">
    <property type="protein sequence ID" value="CAH1106469.1"/>
    <property type="molecule type" value="Genomic_DNA"/>
</dbReference>
<reference evidence="2" key="1">
    <citation type="submission" date="2022-01" db="EMBL/GenBank/DDBJ databases">
        <authorList>
            <person name="King R."/>
        </authorList>
    </citation>
    <scope>NUCLEOTIDE SEQUENCE</scope>
</reference>
<feature type="region of interest" description="Disordered" evidence="1">
    <location>
        <begin position="83"/>
        <end position="110"/>
    </location>
</feature>
<dbReference type="AlphaFoldDB" id="A0A9P0CQI5"/>
<name>A0A9P0CQI5_9CUCU</name>